<accession>A0A1S8A625</accession>
<evidence type="ECO:0000313" key="2">
    <source>
        <dbReference type="EMBL" id="GAW25479.1"/>
    </source>
</evidence>
<sequence>MLGTAREPQQIAPRMKGAHVGVSVGVNAGHAHGQVCGSRSDAGWERDAGRVGEGRRWMGGKPDGRQAGWAEETRRGCEKGQPHSMARALPM</sequence>
<gene>
    <name evidence="2" type="ORF">SAMD00023353_0701560</name>
</gene>
<keyword evidence="3" id="KW-1185">Reference proteome</keyword>
<dbReference type="AlphaFoldDB" id="A0A1S8A625"/>
<feature type="compositionally biased region" description="Basic and acidic residues" evidence="1">
    <location>
        <begin position="42"/>
        <end position="56"/>
    </location>
</feature>
<evidence type="ECO:0000256" key="1">
    <source>
        <dbReference type="SAM" id="MobiDB-lite"/>
    </source>
</evidence>
<dbReference type="EMBL" id="DF977452">
    <property type="protein sequence ID" value="GAW25479.1"/>
    <property type="molecule type" value="Genomic_DNA"/>
</dbReference>
<evidence type="ECO:0000313" key="3">
    <source>
        <dbReference type="Proteomes" id="UP000054516"/>
    </source>
</evidence>
<proteinExistence type="predicted"/>
<reference evidence="2" key="1">
    <citation type="submission" date="2016-03" db="EMBL/GenBank/DDBJ databases">
        <title>Draft genome sequence of Rosellinia necatrix.</title>
        <authorList>
            <person name="Kanematsu S."/>
        </authorList>
    </citation>
    <scope>NUCLEOTIDE SEQUENCE [LARGE SCALE GENOMIC DNA]</scope>
    <source>
        <strain evidence="2">W97</strain>
    </source>
</reference>
<name>A0A1S8A625_ROSNE</name>
<dbReference type="Proteomes" id="UP000054516">
    <property type="component" value="Unassembled WGS sequence"/>
</dbReference>
<protein>
    <submittedName>
        <fullName evidence="2">Uncharacterized protein</fullName>
    </submittedName>
</protein>
<organism evidence="2">
    <name type="scientific">Rosellinia necatrix</name>
    <name type="common">White root-rot fungus</name>
    <dbReference type="NCBI Taxonomy" id="77044"/>
    <lineage>
        <taxon>Eukaryota</taxon>
        <taxon>Fungi</taxon>
        <taxon>Dikarya</taxon>
        <taxon>Ascomycota</taxon>
        <taxon>Pezizomycotina</taxon>
        <taxon>Sordariomycetes</taxon>
        <taxon>Xylariomycetidae</taxon>
        <taxon>Xylariales</taxon>
        <taxon>Xylariaceae</taxon>
        <taxon>Rosellinia</taxon>
    </lineage>
</organism>
<feature type="compositionally biased region" description="Basic and acidic residues" evidence="1">
    <location>
        <begin position="71"/>
        <end position="81"/>
    </location>
</feature>
<feature type="region of interest" description="Disordered" evidence="1">
    <location>
        <begin position="34"/>
        <end position="91"/>
    </location>
</feature>